<dbReference type="EMBL" id="FWFS01000008">
    <property type="protein sequence ID" value="SLN51958.1"/>
    <property type="molecule type" value="Genomic_DNA"/>
</dbReference>
<evidence type="ECO:0000313" key="2">
    <source>
        <dbReference type="Proteomes" id="UP000193862"/>
    </source>
</evidence>
<dbReference type="AlphaFoldDB" id="A0A1Y5T473"/>
<gene>
    <name evidence="1" type="ORF">AQS8620_02254</name>
</gene>
<dbReference type="Gene3D" id="3.30.70.1280">
    <property type="entry name" value="SP0830-like domains"/>
    <property type="match status" value="1"/>
</dbReference>
<organism evidence="1 2">
    <name type="scientific">Aquimixticola soesokkakensis</name>
    <dbReference type="NCBI Taxonomy" id="1519096"/>
    <lineage>
        <taxon>Bacteria</taxon>
        <taxon>Pseudomonadati</taxon>
        <taxon>Pseudomonadota</taxon>
        <taxon>Alphaproteobacteria</taxon>
        <taxon>Rhodobacterales</taxon>
        <taxon>Paracoccaceae</taxon>
        <taxon>Aquimixticola</taxon>
    </lineage>
</organism>
<evidence type="ECO:0000313" key="1">
    <source>
        <dbReference type="EMBL" id="SLN51958.1"/>
    </source>
</evidence>
<dbReference type="PANTHER" id="PTHR36439:SF1">
    <property type="entry name" value="DUF1697 DOMAIN-CONTAINING PROTEIN"/>
    <property type="match status" value="1"/>
</dbReference>
<sequence>MSDVRTYIQSGNLVFSSEDPSGAKMALEKSLEDYAGKAVGVMLRSAQEMQDVLNANPFQEANPSKIGVLFLNDAPPRDTVLIAKGRADEEIVLGAREVYIHFPSGMGRTKLRLPVMSEGTVRNVNTIGTLVKMATDT</sequence>
<proteinExistence type="predicted"/>
<name>A0A1Y5T473_9RHOB</name>
<protein>
    <recommendedName>
        <fullName evidence="3">DUF1697 domain-containing protein</fullName>
    </recommendedName>
</protein>
<reference evidence="1 2" key="1">
    <citation type="submission" date="2017-03" db="EMBL/GenBank/DDBJ databases">
        <authorList>
            <person name="Afonso C.L."/>
            <person name="Miller P.J."/>
            <person name="Scott M.A."/>
            <person name="Spackman E."/>
            <person name="Goraichik I."/>
            <person name="Dimitrov K.M."/>
            <person name="Suarez D.L."/>
            <person name="Swayne D.E."/>
        </authorList>
    </citation>
    <scope>NUCLEOTIDE SEQUENCE [LARGE SCALE GENOMIC DNA]</scope>
    <source>
        <strain evidence="1 2">CECT 8620</strain>
    </source>
</reference>
<accession>A0A1Y5T473</accession>
<dbReference type="Proteomes" id="UP000193862">
    <property type="component" value="Unassembled WGS sequence"/>
</dbReference>
<dbReference type="Pfam" id="PF08002">
    <property type="entry name" value="DUF1697"/>
    <property type="match status" value="1"/>
</dbReference>
<evidence type="ECO:0008006" key="3">
    <source>
        <dbReference type="Google" id="ProtNLM"/>
    </source>
</evidence>
<dbReference type="InterPro" id="IPR012545">
    <property type="entry name" value="DUF1697"/>
</dbReference>
<keyword evidence="2" id="KW-1185">Reference proteome</keyword>
<dbReference type="PANTHER" id="PTHR36439">
    <property type="entry name" value="BLL4334 PROTEIN"/>
    <property type="match status" value="1"/>
</dbReference>
<dbReference type="SUPFAM" id="SSF160379">
    <property type="entry name" value="SP0830-like"/>
    <property type="match status" value="1"/>
</dbReference>